<dbReference type="InterPro" id="IPR016208">
    <property type="entry name" value="Ald_Oxase/xanthine_DH-like"/>
</dbReference>
<dbReference type="PANTHER" id="PTHR11908:SF132">
    <property type="entry name" value="ALDEHYDE OXIDASE 1-RELATED"/>
    <property type="match status" value="1"/>
</dbReference>
<dbReference type="EMBL" id="VSSQ01003449">
    <property type="protein sequence ID" value="MPM20749.1"/>
    <property type="molecule type" value="Genomic_DNA"/>
</dbReference>
<protein>
    <recommendedName>
        <fullName evidence="2">Aldehyde oxidase/xanthine dehydrogenase second molybdopterin binding domain-containing protein</fullName>
    </recommendedName>
</protein>
<dbReference type="Gene3D" id="3.30.365.10">
    <property type="entry name" value="Aldehyde oxidase/xanthine dehydrogenase, molybdopterin binding domain"/>
    <property type="match status" value="1"/>
</dbReference>
<dbReference type="GO" id="GO:0005506">
    <property type="term" value="F:iron ion binding"/>
    <property type="evidence" value="ECO:0007669"/>
    <property type="project" value="InterPro"/>
</dbReference>
<name>A0A644XXD1_9ZZZZ</name>
<evidence type="ECO:0000259" key="2">
    <source>
        <dbReference type="Pfam" id="PF20256"/>
    </source>
</evidence>
<gene>
    <name evidence="3" type="ORF">SDC9_67185</name>
</gene>
<comment type="caution">
    <text evidence="3">The sequence shown here is derived from an EMBL/GenBank/DDBJ whole genome shotgun (WGS) entry which is preliminary data.</text>
</comment>
<dbReference type="AlphaFoldDB" id="A0A644XXD1"/>
<dbReference type="InterPro" id="IPR037165">
    <property type="entry name" value="AldOxase/xan_DH_Mopterin-bd_sf"/>
</dbReference>
<organism evidence="3">
    <name type="scientific">bioreactor metagenome</name>
    <dbReference type="NCBI Taxonomy" id="1076179"/>
    <lineage>
        <taxon>unclassified sequences</taxon>
        <taxon>metagenomes</taxon>
        <taxon>ecological metagenomes</taxon>
    </lineage>
</organism>
<proteinExistence type="predicted"/>
<sequence length="220" mass="23852">MKCPPETLEVGEEKVYLKSDSTVYLSFRDLVHGYEYPNGNSIEGQILGRGNFVMGDINYLDKETGKGKSGPYWTVGAQGVEIEYDPKEYSYRLLKAATVIDAGNVLNPAMADAVIKGGVCMGLGLASREAFSYDSYGRVLDTSLRTYKVMHFGQTPQYFVEYVETPQLESPYGTRGIGEHGILGIPAALGNALSLASGTELDFLPLEPGAIWRAKTGGVS</sequence>
<evidence type="ECO:0000313" key="3">
    <source>
        <dbReference type="EMBL" id="MPM20749.1"/>
    </source>
</evidence>
<dbReference type="InterPro" id="IPR046867">
    <property type="entry name" value="AldOxase/xan_DH_MoCoBD2"/>
</dbReference>
<dbReference type="PANTHER" id="PTHR11908">
    <property type="entry name" value="XANTHINE DEHYDROGENASE"/>
    <property type="match status" value="1"/>
</dbReference>
<dbReference type="SUPFAM" id="SSF56003">
    <property type="entry name" value="Molybdenum cofactor-binding domain"/>
    <property type="match status" value="1"/>
</dbReference>
<dbReference type="Pfam" id="PF20256">
    <property type="entry name" value="MoCoBD_2"/>
    <property type="match status" value="1"/>
</dbReference>
<evidence type="ECO:0000256" key="1">
    <source>
        <dbReference type="ARBA" id="ARBA00022505"/>
    </source>
</evidence>
<keyword evidence="1" id="KW-0500">Molybdenum</keyword>
<feature type="domain" description="Aldehyde oxidase/xanthine dehydrogenase second molybdopterin binding" evidence="2">
    <location>
        <begin position="1"/>
        <end position="156"/>
    </location>
</feature>
<reference evidence="3" key="1">
    <citation type="submission" date="2019-08" db="EMBL/GenBank/DDBJ databases">
        <authorList>
            <person name="Kucharzyk K."/>
            <person name="Murdoch R.W."/>
            <person name="Higgins S."/>
            <person name="Loffler F."/>
        </authorList>
    </citation>
    <scope>NUCLEOTIDE SEQUENCE</scope>
</reference>
<accession>A0A644XXD1</accession>
<dbReference type="GO" id="GO:0016491">
    <property type="term" value="F:oxidoreductase activity"/>
    <property type="evidence" value="ECO:0007669"/>
    <property type="project" value="InterPro"/>
</dbReference>